<protein>
    <submittedName>
        <fullName evidence="1">Uncharacterized protein</fullName>
    </submittedName>
</protein>
<dbReference type="RefSeq" id="WP_246119175.1">
    <property type="nucleotide sequence ID" value="NZ_CABKTM010000015.1"/>
</dbReference>
<keyword evidence="2" id="KW-1185">Reference proteome</keyword>
<proteinExistence type="predicted"/>
<dbReference type="EMBL" id="JANJZL010000003">
    <property type="protein sequence ID" value="MCR2043780.1"/>
    <property type="molecule type" value="Genomic_DNA"/>
</dbReference>
<dbReference type="Proteomes" id="UP001142078">
    <property type="component" value="Unassembled WGS sequence"/>
</dbReference>
<evidence type="ECO:0000313" key="2">
    <source>
        <dbReference type="Proteomes" id="UP001142078"/>
    </source>
</evidence>
<gene>
    <name evidence="1" type="ORF">NSA23_06560</name>
</gene>
<organism evidence="1 2">
    <name type="scientific">Anaerosalibacter massiliensis</name>
    <dbReference type="NCBI Taxonomy" id="1347392"/>
    <lineage>
        <taxon>Bacteria</taxon>
        <taxon>Bacillati</taxon>
        <taxon>Bacillota</taxon>
        <taxon>Tissierellia</taxon>
        <taxon>Tissierellales</taxon>
        <taxon>Sporanaerobacteraceae</taxon>
        <taxon>Anaerosalibacter</taxon>
    </lineage>
</organism>
<sequence>MRPEVKEYLVDRYNQLEYKKKETCLKYHYLYNEVNVNVFFDAYEIDSLSLCLILSYDKKYYYTSLNIKDTSIRIKYLDKIPSEILERILVESHLNAFYENMEKHILKMSLMLIFTQKTRYLQIL</sequence>
<comment type="caution">
    <text evidence="1">The sequence shown here is derived from an EMBL/GenBank/DDBJ whole genome shotgun (WGS) entry which is preliminary data.</text>
</comment>
<evidence type="ECO:0000313" key="1">
    <source>
        <dbReference type="EMBL" id="MCR2043780.1"/>
    </source>
</evidence>
<dbReference type="AlphaFoldDB" id="A0A9X2MIM1"/>
<reference evidence="1" key="1">
    <citation type="submission" date="2022-07" db="EMBL/GenBank/DDBJ databases">
        <title>Enhanced cultured diversity of the mouse gut microbiota enables custom-made synthetic communities.</title>
        <authorList>
            <person name="Afrizal A."/>
        </authorList>
    </citation>
    <scope>NUCLEOTIDE SEQUENCE</scope>
    <source>
        <strain evidence="1">DSM 29482</strain>
    </source>
</reference>
<name>A0A9X2MIM1_9FIRM</name>
<accession>A0A9X2MIM1</accession>